<dbReference type="AlphaFoldDB" id="A0AAV4SQT4"/>
<organism evidence="2 3">
    <name type="scientific">Caerostris extrusa</name>
    <name type="common">Bark spider</name>
    <name type="synonym">Caerostris bankana</name>
    <dbReference type="NCBI Taxonomy" id="172846"/>
    <lineage>
        <taxon>Eukaryota</taxon>
        <taxon>Metazoa</taxon>
        <taxon>Ecdysozoa</taxon>
        <taxon>Arthropoda</taxon>
        <taxon>Chelicerata</taxon>
        <taxon>Arachnida</taxon>
        <taxon>Araneae</taxon>
        <taxon>Araneomorphae</taxon>
        <taxon>Entelegynae</taxon>
        <taxon>Araneoidea</taxon>
        <taxon>Araneidae</taxon>
        <taxon>Caerostris</taxon>
    </lineage>
</organism>
<feature type="region of interest" description="Disordered" evidence="1">
    <location>
        <begin position="1"/>
        <end position="21"/>
    </location>
</feature>
<evidence type="ECO:0000313" key="2">
    <source>
        <dbReference type="EMBL" id="GIY35571.1"/>
    </source>
</evidence>
<dbReference type="Proteomes" id="UP001054945">
    <property type="component" value="Unassembled WGS sequence"/>
</dbReference>
<reference evidence="2 3" key="1">
    <citation type="submission" date="2021-06" db="EMBL/GenBank/DDBJ databases">
        <title>Caerostris extrusa draft genome.</title>
        <authorList>
            <person name="Kono N."/>
            <person name="Arakawa K."/>
        </authorList>
    </citation>
    <scope>NUCLEOTIDE SEQUENCE [LARGE SCALE GENOMIC DNA]</scope>
</reference>
<sequence>MRESISAPPKRKHPNATGKSLPEVDLLSDEYFVPVLYEHTLPPYPYVLASRDAGEKTFERNRKSLPEVDLLSDEYFVPVLLRTPPLPTTLLEMRRGFAKTASIPFGTRRESNDCHLNLNWRRIVMNGGSSENKSNHRTSREDSSNQISENVNSLWLISLFNELCPLFINAWGLHE</sequence>
<evidence type="ECO:0000256" key="1">
    <source>
        <dbReference type="SAM" id="MobiDB-lite"/>
    </source>
</evidence>
<keyword evidence="3" id="KW-1185">Reference proteome</keyword>
<name>A0AAV4SQT4_CAEEX</name>
<protein>
    <submittedName>
        <fullName evidence="2">Uncharacterized protein</fullName>
    </submittedName>
</protein>
<accession>A0AAV4SQT4</accession>
<dbReference type="EMBL" id="BPLR01009935">
    <property type="protein sequence ID" value="GIY35571.1"/>
    <property type="molecule type" value="Genomic_DNA"/>
</dbReference>
<comment type="caution">
    <text evidence="2">The sequence shown here is derived from an EMBL/GenBank/DDBJ whole genome shotgun (WGS) entry which is preliminary data.</text>
</comment>
<gene>
    <name evidence="2" type="ORF">CEXT_292081</name>
</gene>
<proteinExistence type="predicted"/>
<evidence type="ECO:0000313" key="3">
    <source>
        <dbReference type="Proteomes" id="UP001054945"/>
    </source>
</evidence>